<dbReference type="GO" id="GO:0016787">
    <property type="term" value="F:hydrolase activity"/>
    <property type="evidence" value="ECO:0007669"/>
    <property type="project" value="UniProtKB-KW"/>
</dbReference>
<evidence type="ECO:0000313" key="8">
    <source>
        <dbReference type="Proteomes" id="UP000293347"/>
    </source>
</evidence>
<evidence type="ECO:0000313" key="7">
    <source>
        <dbReference type="EMBL" id="TCD00390.1"/>
    </source>
</evidence>
<name>A0A4R0NIA4_9SPHI</name>
<comment type="similarity">
    <text evidence="1">Belongs to the YoeB family.</text>
</comment>
<keyword evidence="2" id="KW-1277">Toxin-antitoxin system</keyword>
<dbReference type="InterPro" id="IPR009614">
    <property type="entry name" value="YoeB_toxin"/>
</dbReference>
<dbReference type="Pfam" id="PF06769">
    <property type="entry name" value="YoeB_toxin"/>
    <property type="match status" value="1"/>
</dbReference>
<dbReference type="AlphaFoldDB" id="A0A4R0NIA4"/>
<evidence type="ECO:0000256" key="3">
    <source>
        <dbReference type="ARBA" id="ARBA00022722"/>
    </source>
</evidence>
<evidence type="ECO:0000256" key="2">
    <source>
        <dbReference type="ARBA" id="ARBA00022649"/>
    </source>
</evidence>
<sequence length="84" mass="10340">MRIIFLSVAWEDYLYWQQNDKSILKKINALIKEIERTPYEGQGKPEMLKHDLSGWWSRRLNLEHRVVYRIEDDSVIILQCRYHY</sequence>
<organism evidence="7 8">
    <name type="scientific">Pedobacter psychroterrae</name>
    <dbReference type="NCBI Taxonomy" id="2530453"/>
    <lineage>
        <taxon>Bacteria</taxon>
        <taxon>Pseudomonadati</taxon>
        <taxon>Bacteroidota</taxon>
        <taxon>Sphingobacteriia</taxon>
        <taxon>Sphingobacteriales</taxon>
        <taxon>Sphingobacteriaceae</taxon>
        <taxon>Pedobacter</taxon>
    </lineage>
</organism>
<dbReference type="Gene3D" id="3.30.2310.20">
    <property type="entry name" value="RelE-like"/>
    <property type="match status" value="1"/>
</dbReference>
<evidence type="ECO:0000256" key="1">
    <source>
        <dbReference type="ARBA" id="ARBA00008172"/>
    </source>
</evidence>
<keyword evidence="4" id="KW-0255">Endonuclease</keyword>
<keyword evidence="5" id="KW-0378">Hydrolase</keyword>
<gene>
    <name evidence="7" type="ORF">EZ437_14285</name>
</gene>
<proteinExistence type="inferred from homology"/>
<keyword evidence="8" id="KW-1185">Reference proteome</keyword>
<dbReference type="NCBIfam" id="TIGR02116">
    <property type="entry name" value="toxin_Txe_YoeB"/>
    <property type="match status" value="1"/>
</dbReference>
<dbReference type="PANTHER" id="PTHR38039">
    <property type="entry name" value="TOXIN YOEB"/>
    <property type="match status" value="1"/>
</dbReference>
<dbReference type="GO" id="GO:0004519">
    <property type="term" value="F:endonuclease activity"/>
    <property type="evidence" value="ECO:0007669"/>
    <property type="project" value="UniProtKB-KW"/>
</dbReference>
<comment type="caution">
    <text evidence="7">The sequence shown here is derived from an EMBL/GenBank/DDBJ whole genome shotgun (WGS) entry which is preliminary data.</text>
</comment>
<evidence type="ECO:0000256" key="4">
    <source>
        <dbReference type="ARBA" id="ARBA00022759"/>
    </source>
</evidence>
<reference evidence="7 8" key="1">
    <citation type="submission" date="2019-02" db="EMBL/GenBank/DDBJ databases">
        <title>Pedobacter sp. RP-1-14 sp. nov., isolated from Arctic soil.</title>
        <authorList>
            <person name="Dahal R.H."/>
        </authorList>
    </citation>
    <scope>NUCLEOTIDE SEQUENCE [LARGE SCALE GENOMIC DNA]</scope>
    <source>
        <strain evidence="7 8">RP-1-14</strain>
    </source>
</reference>
<keyword evidence="3" id="KW-0540">Nuclease</keyword>
<evidence type="ECO:0000256" key="6">
    <source>
        <dbReference type="ARBA" id="ARBA00030388"/>
    </source>
</evidence>
<protein>
    <recommendedName>
        <fullName evidence="6">Putative mRNA interferase YoeB</fullName>
    </recommendedName>
</protein>
<dbReference type="Proteomes" id="UP000293347">
    <property type="component" value="Unassembled WGS sequence"/>
</dbReference>
<dbReference type="GO" id="GO:0006401">
    <property type="term" value="P:RNA catabolic process"/>
    <property type="evidence" value="ECO:0007669"/>
    <property type="project" value="InterPro"/>
</dbReference>
<dbReference type="RefSeq" id="WP_131596739.1">
    <property type="nucleotide sequence ID" value="NZ_SJSL01000003.1"/>
</dbReference>
<dbReference type="InterPro" id="IPR035093">
    <property type="entry name" value="RelE/ParE_toxin_dom_sf"/>
</dbReference>
<evidence type="ECO:0000256" key="5">
    <source>
        <dbReference type="ARBA" id="ARBA00022801"/>
    </source>
</evidence>
<dbReference type="PANTHER" id="PTHR38039:SF1">
    <property type="entry name" value="TOXIN YOEB"/>
    <property type="match status" value="1"/>
</dbReference>
<dbReference type="SUPFAM" id="SSF143011">
    <property type="entry name" value="RelE-like"/>
    <property type="match status" value="1"/>
</dbReference>
<dbReference type="OrthoDB" id="9801102at2"/>
<dbReference type="EMBL" id="SJSL01000003">
    <property type="protein sequence ID" value="TCD00390.1"/>
    <property type="molecule type" value="Genomic_DNA"/>
</dbReference>
<accession>A0A4R0NIA4</accession>